<proteinExistence type="predicted"/>
<comment type="caution">
    <text evidence="2">The sequence shown here is derived from an EMBL/GenBank/DDBJ whole genome shotgun (WGS) entry which is preliminary data.</text>
</comment>
<evidence type="ECO:0000256" key="1">
    <source>
        <dbReference type="SAM" id="SignalP"/>
    </source>
</evidence>
<feature type="signal peptide" evidence="1">
    <location>
        <begin position="1"/>
        <end position="21"/>
    </location>
</feature>
<organism evidence="2 3">
    <name type="scientific">Acinetobacter bereziniae</name>
    <name type="common">Acinetobacter genomosp. 10</name>
    <dbReference type="NCBI Taxonomy" id="106648"/>
    <lineage>
        <taxon>Bacteria</taxon>
        <taxon>Pseudomonadati</taxon>
        <taxon>Pseudomonadota</taxon>
        <taxon>Gammaproteobacteria</taxon>
        <taxon>Moraxellales</taxon>
        <taxon>Moraxellaceae</taxon>
        <taxon>Acinetobacter</taxon>
    </lineage>
</organism>
<evidence type="ECO:0000313" key="2">
    <source>
        <dbReference type="EMBL" id="KAF1021111.1"/>
    </source>
</evidence>
<dbReference type="Pfam" id="PF10973">
    <property type="entry name" value="DUF2799"/>
    <property type="match status" value="1"/>
</dbReference>
<keyword evidence="1" id="KW-0732">Signal</keyword>
<dbReference type="InterPro" id="IPR021242">
    <property type="entry name" value="DUF2799"/>
</dbReference>
<protein>
    <recommendedName>
        <fullName evidence="4">DUF2799 domain-containing protein</fullName>
    </recommendedName>
</protein>
<dbReference type="EMBL" id="WNDP01000110">
    <property type="protein sequence ID" value="KAF1021111.1"/>
    <property type="molecule type" value="Genomic_DNA"/>
</dbReference>
<dbReference type="Proteomes" id="UP000490535">
    <property type="component" value="Unassembled WGS sequence"/>
</dbReference>
<accession>A0A833PDU3</accession>
<dbReference type="AlphaFoldDB" id="A0A833PDU3"/>
<feature type="chain" id="PRO_5032769427" description="DUF2799 domain-containing protein" evidence="1">
    <location>
        <begin position="22"/>
        <end position="183"/>
    </location>
</feature>
<reference evidence="3" key="1">
    <citation type="journal article" date="2020" name="MBio">
        <title>Horizontal gene transfer to a defensive symbiont with a reduced genome amongst a multipartite beetle microbiome.</title>
        <authorList>
            <person name="Waterworth S.C."/>
            <person name="Florez L.V."/>
            <person name="Rees E.R."/>
            <person name="Hertweck C."/>
            <person name="Kaltenpoth M."/>
            <person name="Kwan J.C."/>
        </authorList>
    </citation>
    <scope>NUCLEOTIDE SEQUENCE [LARGE SCALE GENOMIC DNA]</scope>
</reference>
<sequence>MKFLVVLSTFTVLLSGCTAMSVEQCKTANWFNVGEKDGSAGTSPHLDKYYSACQKANIVPNQNLYEKGYQKGLNSYCQAENIFYEALEGRGNYRICPIEKRESLRNYYQVAYQFYTANSDFNKSQTDTNYYLEKLEYKDLSDKDRDSYKKKLYDLRINSSQVQSRYQSALRNLERFKAEHGLD</sequence>
<evidence type="ECO:0000313" key="3">
    <source>
        <dbReference type="Proteomes" id="UP000490535"/>
    </source>
</evidence>
<evidence type="ECO:0008006" key="4">
    <source>
        <dbReference type="Google" id="ProtNLM"/>
    </source>
</evidence>
<dbReference type="PROSITE" id="PS51257">
    <property type="entry name" value="PROKAR_LIPOPROTEIN"/>
    <property type="match status" value="1"/>
</dbReference>
<name>A0A833PDU3_ACIBZ</name>
<gene>
    <name evidence="2" type="ORF">GAK29_03467</name>
</gene>